<dbReference type="PANTHER" id="PTHR22773">
    <property type="entry name" value="NADH DEHYDROGENASE"/>
    <property type="match status" value="1"/>
</dbReference>
<feature type="transmembrane region" description="Helical" evidence="8">
    <location>
        <begin position="89"/>
        <end position="106"/>
    </location>
</feature>
<dbReference type="InterPro" id="IPR001750">
    <property type="entry name" value="ND/Mrp_TM"/>
</dbReference>
<geneLocation type="mitochondrion" evidence="10"/>
<evidence type="ECO:0000256" key="4">
    <source>
        <dbReference type="ARBA" id="ARBA00022692"/>
    </source>
</evidence>
<sequence>MLSITIIIFILGLGFLGNNFNIHRISMIFFFFAALLNLHVSFYSILSSGIALYNGLFVVSPFLLYAETFIFLIAGFSMIILSSNVIKEYSILILLTTFGMTTLISSNDLVSILLGIELHTLALYIIASLYRDSESSTSAGLKYYLLGALSSCFIALGSSIIYGMIGITNLEEIFIFINISNSLNLFFPILLISVGLLFKIGAAPFHNWLADVIDGVPTIISTWLAAVSKISILVLLFVLYNNFFIFLNDQIFLFSIILSFIVGSFVGIVQYRVKRLLAYSSIAHAGFLLLGLILNNSIGFSAFLFYLVQYSITVLNIFIIFIAYGQILDSSNIYSPIETLSQLKGKHIINPLLAFSLAICLFSSAGIPPFIGFFAKFNIFFSALDSGYFFITLLSVLTSVISAYFYIKIIKVLYFHSVPFSNKQAISSDLAFGISFLTFIIVFFFFFPSDILDTLNIISIL</sequence>
<protein>
    <recommendedName>
        <fullName evidence="3">NADH-ubiquinone oxidoreductase chain 2</fullName>
    </recommendedName>
    <alternativeName>
        <fullName evidence="7">NADH dehydrogenase subunit 2</fullName>
    </alternativeName>
</protein>
<accession>A0A649UAM9</accession>
<feature type="transmembrane region" description="Helical" evidence="8">
    <location>
        <begin position="251"/>
        <end position="269"/>
    </location>
</feature>
<dbReference type="GO" id="GO:0016020">
    <property type="term" value="C:membrane"/>
    <property type="evidence" value="ECO:0007669"/>
    <property type="project" value="UniProtKB-SubCell"/>
</dbReference>
<feature type="transmembrane region" description="Helical" evidence="8">
    <location>
        <begin position="387"/>
        <end position="407"/>
    </location>
</feature>
<gene>
    <name evidence="10" type="primary">nad2</name>
</gene>
<feature type="transmembrane region" description="Helical" evidence="8">
    <location>
        <begin position="112"/>
        <end position="131"/>
    </location>
</feature>
<keyword evidence="4 8" id="KW-0812">Transmembrane</keyword>
<evidence type="ECO:0000256" key="6">
    <source>
        <dbReference type="ARBA" id="ARBA00023136"/>
    </source>
</evidence>
<feature type="transmembrane region" description="Helical" evidence="8">
    <location>
        <begin position="62"/>
        <end position="82"/>
    </location>
</feature>
<dbReference type="GO" id="GO:0042773">
    <property type="term" value="P:ATP synthesis coupled electron transport"/>
    <property type="evidence" value="ECO:0007669"/>
    <property type="project" value="InterPro"/>
</dbReference>
<evidence type="ECO:0000256" key="1">
    <source>
        <dbReference type="ARBA" id="ARBA00004141"/>
    </source>
</evidence>
<dbReference type="InterPro" id="IPR010096">
    <property type="entry name" value="NADH-Q_OxRdtase_suN/2"/>
</dbReference>
<reference evidence="10" key="1">
    <citation type="submission" date="2019-11" db="EMBL/GenBank/DDBJ databases">
        <title>Characterization and phylogenetic analysis of the complete mitochondrial genome of Conidiobolus sp. (Entomophthorales: Ancylistaceae).</title>
        <authorList>
            <person name="Sun X."/>
            <person name="Chen Y."/>
            <person name="Su D."/>
        </authorList>
    </citation>
    <scope>NUCLEOTIDE SEQUENCE</scope>
</reference>
<feature type="transmembrane region" description="Helical" evidence="8">
    <location>
        <begin position="29"/>
        <end position="56"/>
    </location>
</feature>
<dbReference type="EMBL" id="MN640580">
    <property type="protein sequence ID" value="QGI24139.1"/>
    <property type="molecule type" value="Genomic_DNA"/>
</dbReference>
<feature type="domain" description="NADH:quinone oxidoreductase/Mrp antiporter transmembrane" evidence="9">
    <location>
        <begin position="106"/>
        <end position="402"/>
    </location>
</feature>
<feature type="transmembrane region" description="Helical" evidence="8">
    <location>
        <begin position="300"/>
        <end position="324"/>
    </location>
</feature>
<evidence type="ECO:0000256" key="3">
    <source>
        <dbReference type="ARBA" id="ARBA00021008"/>
    </source>
</evidence>
<comment type="similarity">
    <text evidence="2">Belongs to the complex I subunit 2 family.</text>
</comment>
<dbReference type="HAMAP" id="MF_00445">
    <property type="entry name" value="NDH1_NuoN_1"/>
    <property type="match status" value="1"/>
</dbReference>
<comment type="subcellular location">
    <subcellularLocation>
        <location evidence="1">Membrane</location>
        <topology evidence="1">Multi-pass membrane protein</topology>
    </subcellularLocation>
</comment>
<dbReference type="Pfam" id="PF00361">
    <property type="entry name" value="Proton_antipo_M"/>
    <property type="match status" value="1"/>
</dbReference>
<feature type="transmembrane region" description="Helical" evidence="8">
    <location>
        <begin position="276"/>
        <end position="294"/>
    </location>
</feature>
<feature type="transmembrane region" description="Helical" evidence="8">
    <location>
        <begin position="6"/>
        <end position="22"/>
    </location>
</feature>
<feature type="transmembrane region" description="Helical" evidence="8">
    <location>
        <begin position="428"/>
        <end position="447"/>
    </location>
</feature>
<feature type="transmembrane region" description="Helical" evidence="8">
    <location>
        <begin position="143"/>
        <end position="167"/>
    </location>
</feature>
<keyword evidence="10" id="KW-0496">Mitochondrion</keyword>
<dbReference type="GO" id="GO:0008137">
    <property type="term" value="F:NADH dehydrogenase (ubiquinone) activity"/>
    <property type="evidence" value="ECO:0007669"/>
    <property type="project" value="InterPro"/>
</dbReference>
<feature type="transmembrane region" description="Helical" evidence="8">
    <location>
        <begin position="352"/>
        <end position="375"/>
    </location>
</feature>
<name>A0A649UAM9_9FUNG</name>
<organism evidence="10">
    <name type="scientific">Conidiobolus sp</name>
    <dbReference type="NCBI Taxonomy" id="1973308"/>
    <lineage>
        <taxon>Eukaryota</taxon>
        <taxon>Fungi</taxon>
        <taxon>Fungi incertae sedis</taxon>
        <taxon>Zoopagomycota</taxon>
        <taxon>Entomophthoromycotina</taxon>
        <taxon>Entomophthoromycetes</taxon>
        <taxon>Entomophthorales</taxon>
        <taxon>Ancylistaceae</taxon>
        <taxon>Conidiobolus</taxon>
    </lineage>
</organism>
<keyword evidence="5 8" id="KW-1133">Transmembrane helix</keyword>
<evidence type="ECO:0000256" key="7">
    <source>
        <dbReference type="ARBA" id="ARBA00031028"/>
    </source>
</evidence>
<feature type="transmembrane region" description="Helical" evidence="8">
    <location>
        <begin position="173"/>
        <end position="198"/>
    </location>
</feature>
<dbReference type="AlphaFoldDB" id="A0A649UAM9"/>
<feature type="transmembrane region" description="Helical" evidence="8">
    <location>
        <begin position="219"/>
        <end position="239"/>
    </location>
</feature>
<evidence type="ECO:0000313" key="10">
    <source>
        <dbReference type="EMBL" id="QGI24139.1"/>
    </source>
</evidence>
<evidence type="ECO:0000259" key="9">
    <source>
        <dbReference type="Pfam" id="PF00361"/>
    </source>
</evidence>
<keyword evidence="6 8" id="KW-0472">Membrane</keyword>
<evidence type="ECO:0000256" key="8">
    <source>
        <dbReference type="SAM" id="Phobius"/>
    </source>
</evidence>
<proteinExistence type="inferred from homology"/>
<evidence type="ECO:0000256" key="2">
    <source>
        <dbReference type="ARBA" id="ARBA00007012"/>
    </source>
</evidence>
<evidence type="ECO:0000256" key="5">
    <source>
        <dbReference type="ARBA" id="ARBA00022989"/>
    </source>
</evidence>